<dbReference type="Gene3D" id="2.130.10.10">
    <property type="entry name" value="YVTN repeat-like/Quinoprotein amine dehydrogenase"/>
    <property type="match status" value="1"/>
</dbReference>
<protein>
    <submittedName>
        <fullName evidence="2 3">Uncharacterized protein</fullName>
    </submittedName>
</protein>
<accession>K3YLS5</accession>
<name>K3YLS5_SETIT</name>
<dbReference type="PANTHER" id="PTHR22844:SF387">
    <property type="entry name" value="F3I6.5 PROTEIN"/>
    <property type="match status" value="1"/>
</dbReference>
<keyword evidence="1" id="KW-0853">WD repeat</keyword>
<dbReference type="Proteomes" id="UP000004995">
    <property type="component" value="Unassembled WGS sequence"/>
</dbReference>
<dbReference type="SMART" id="SM00320">
    <property type="entry name" value="WD40"/>
    <property type="match status" value="2"/>
</dbReference>
<dbReference type="PROSITE" id="PS50294">
    <property type="entry name" value="WD_REPEATS_REGION"/>
    <property type="match status" value="1"/>
</dbReference>
<dbReference type="HOGENOM" id="CLU_1761949_0_0_1"/>
<dbReference type="EMBL" id="CM003533">
    <property type="protein sequence ID" value="RCV32316.1"/>
    <property type="molecule type" value="Genomic_DNA"/>
</dbReference>
<dbReference type="InterPro" id="IPR001680">
    <property type="entry name" value="WD40_rpt"/>
</dbReference>
<dbReference type="eggNOG" id="KOG4155">
    <property type="taxonomic scope" value="Eukaryota"/>
</dbReference>
<dbReference type="InterPro" id="IPR045182">
    <property type="entry name" value="JINGUBANG-like"/>
</dbReference>
<dbReference type="Gramene" id="KQL02975">
    <property type="protein sequence ID" value="KQL02975"/>
    <property type="gene ID" value="SETIT_015199mg"/>
</dbReference>
<reference evidence="2" key="2">
    <citation type="submission" date="2015-07" db="EMBL/GenBank/DDBJ databases">
        <authorList>
            <person name="Noorani M."/>
        </authorList>
    </citation>
    <scope>NUCLEOTIDE SEQUENCE</scope>
    <source>
        <strain evidence="2">Yugu1</strain>
    </source>
</reference>
<dbReference type="Pfam" id="PF00400">
    <property type="entry name" value="WD40"/>
    <property type="match status" value="2"/>
</dbReference>
<proteinExistence type="predicted"/>
<dbReference type="SUPFAM" id="SSF50978">
    <property type="entry name" value="WD40 repeat-like"/>
    <property type="match status" value="1"/>
</dbReference>
<dbReference type="InterPro" id="IPR036322">
    <property type="entry name" value="WD40_repeat_dom_sf"/>
</dbReference>
<dbReference type="PROSITE" id="PS50082">
    <property type="entry name" value="WD_REPEATS_2"/>
    <property type="match status" value="1"/>
</dbReference>
<dbReference type="AlphaFoldDB" id="K3YLS5"/>
<organism evidence="2">
    <name type="scientific">Setaria italica</name>
    <name type="common">Foxtail millet</name>
    <name type="synonym">Panicum italicum</name>
    <dbReference type="NCBI Taxonomy" id="4555"/>
    <lineage>
        <taxon>Eukaryota</taxon>
        <taxon>Viridiplantae</taxon>
        <taxon>Streptophyta</taxon>
        <taxon>Embryophyta</taxon>
        <taxon>Tracheophyta</taxon>
        <taxon>Spermatophyta</taxon>
        <taxon>Magnoliopsida</taxon>
        <taxon>Liliopsida</taxon>
        <taxon>Poales</taxon>
        <taxon>Poaceae</taxon>
        <taxon>PACMAD clade</taxon>
        <taxon>Panicoideae</taxon>
        <taxon>Panicodae</taxon>
        <taxon>Paniceae</taxon>
        <taxon>Cenchrinae</taxon>
        <taxon>Setaria</taxon>
    </lineage>
</organism>
<dbReference type="STRING" id="4555.K3YLS5"/>
<dbReference type="InterPro" id="IPR015943">
    <property type="entry name" value="WD40/YVTN_repeat-like_dom_sf"/>
</dbReference>
<keyword evidence="4" id="KW-1185">Reference proteome</keyword>
<dbReference type="OrthoDB" id="674604at2759"/>
<evidence type="ECO:0000313" key="2">
    <source>
        <dbReference type="EMBL" id="RCV32316.1"/>
    </source>
</evidence>
<evidence type="ECO:0000256" key="1">
    <source>
        <dbReference type="PROSITE-ProRule" id="PRU00221"/>
    </source>
</evidence>
<feature type="repeat" description="WD" evidence="1">
    <location>
        <begin position="66"/>
        <end position="105"/>
    </location>
</feature>
<evidence type="ECO:0000313" key="4">
    <source>
        <dbReference type="Proteomes" id="UP000004995"/>
    </source>
</evidence>
<dbReference type="EnsemblPlants" id="KQL02975">
    <property type="protein sequence ID" value="KQL02975"/>
    <property type="gene ID" value="SETIT_015199mg"/>
</dbReference>
<dbReference type="PANTHER" id="PTHR22844">
    <property type="entry name" value="F-BOX AND WD40 DOMAIN PROTEIN"/>
    <property type="match status" value="1"/>
</dbReference>
<dbReference type="OMA" id="AVMCIAT"/>
<reference evidence="3" key="3">
    <citation type="submission" date="2018-08" db="UniProtKB">
        <authorList>
            <consortium name="EnsemblPlants"/>
        </authorList>
    </citation>
    <scope>IDENTIFICATION</scope>
    <source>
        <strain evidence="3">Yugu1</strain>
    </source>
</reference>
<reference evidence="2 4" key="1">
    <citation type="journal article" date="2012" name="Nat. Biotechnol.">
        <title>Reference genome sequence of the model plant Setaria.</title>
        <authorList>
            <person name="Bennetzen J.L."/>
            <person name="Schmutz J."/>
            <person name="Wang H."/>
            <person name="Percifield R."/>
            <person name="Hawkins J."/>
            <person name="Pontaroli A.C."/>
            <person name="Estep M."/>
            <person name="Feng L."/>
            <person name="Vaughn J.N."/>
            <person name="Grimwood J."/>
            <person name="Jenkins J."/>
            <person name="Barry K."/>
            <person name="Lindquist E."/>
            <person name="Hellsten U."/>
            <person name="Deshpande S."/>
            <person name="Wang X."/>
            <person name="Wu X."/>
            <person name="Mitros T."/>
            <person name="Triplett J."/>
            <person name="Yang X."/>
            <person name="Ye C.Y."/>
            <person name="Mauro-Herrera M."/>
            <person name="Wang L."/>
            <person name="Li P."/>
            <person name="Sharma M."/>
            <person name="Sharma R."/>
            <person name="Ronald P.C."/>
            <person name="Panaud O."/>
            <person name="Kellogg E.A."/>
            <person name="Brutnell T.P."/>
            <person name="Doust A.N."/>
            <person name="Tuskan G.A."/>
            <person name="Rokhsar D."/>
            <person name="Devos K.M."/>
        </authorList>
    </citation>
    <scope>NUCLEOTIDE SEQUENCE [LARGE SCALE GENOMIC DNA]</scope>
    <source>
        <strain evidence="4">cv. Yugu1</strain>
        <strain evidence="2">Yugu1</strain>
    </source>
</reference>
<gene>
    <name evidence="2" type="ORF">SETIT_6G249200v2</name>
</gene>
<sequence>MALEAQQEMRLEHGAHWIKAWRRHPERRSKHVLVQTMERHRRRASDRSVVVWERAGDGRMEATDTLRGHKKAILCLAAAGDVVCSGSADRTVRVWRRRTENTGYTCLAVLEGHGAPVTAVRSVALVCSGALDGEVKIWSVLVPCLLER</sequence>
<evidence type="ECO:0000313" key="3">
    <source>
        <dbReference type="EnsemblPlants" id="KQL02975"/>
    </source>
</evidence>
<dbReference type="EMBL" id="AGNK02004023">
    <property type="status" value="NOT_ANNOTATED_CDS"/>
    <property type="molecule type" value="Genomic_DNA"/>
</dbReference>